<organism evidence="1 2">
    <name type="scientific">Geomesophilobacter sediminis</name>
    <dbReference type="NCBI Taxonomy" id="2798584"/>
    <lineage>
        <taxon>Bacteria</taxon>
        <taxon>Pseudomonadati</taxon>
        <taxon>Thermodesulfobacteriota</taxon>
        <taxon>Desulfuromonadia</taxon>
        <taxon>Geobacterales</taxon>
        <taxon>Geobacteraceae</taxon>
        <taxon>Geomesophilobacter</taxon>
    </lineage>
</organism>
<name>A0A8J7M2K5_9BACT</name>
<comment type="caution">
    <text evidence="1">The sequence shown here is derived from an EMBL/GenBank/DDBJ whole genome shotgun (WGS) entry which is preliminary data.</text>
</comment>
<evidence type="ECO:0000313" key="1">
    <source>
        <dbReference type="EMBL" id="MBJ6727583.1"/>
    </source>
</evidence>
<keyword evidence="2" id="KW-1185">Reference proteome</keyword>
<protein>
    <submittedName>
        <fullName evidence="1">Uncharacterized protein</fullName>
    </submittedName>
</protein>
<gene>
    <name evidence="1" type="ORF">JFN93_22950</name>
</gene>
<dbReference type="Proteomes" id="UP000636888">
    <property type="component" value="Unassembled WGS sequence"/>
</dbReference>
<proteinExistence type="predicted"/>
<dbReference type="AlphaFoldDB" id="A0A8J7M2K5"/>
<evidence type="ECO:0000313" key="2">
    <source>
        <dbReference type="Proteomes" id="UP000636888"/>
    </source>
</evidence>
<accession>A0A8J7M2K5</accession>
<dbReference type="EMBL" id="JAEMHM010000025">
    <property type="protein sequence ID" value="MBJ6727583.1"/>
    <property type="molecule type" value="Genomic_DNA"/>
</dbReference>
<sequence>MENSKPITTYERKPFTFHIYSDRVVVIDNGPFNLKLERSAKINEMKEATTFKFFGIEMIKIKGLNGSDLLKVRIEPHDIEKCVRQINDLIREKHELSYGVDPFIQINFSLLGGSEIPIDPGEKCKVIFSNNLISLESKRSTFKINLTHVHDLEIGGPGEVRTDAGMIGGGFGIDGAIAGIGIASVINALTAKNTVNTVLKIDWEGGEVFLHTSEFNPETLRLKLSNTFTTIKALKNRVSNDIVLQLERLILMKNAGQLTDFQFEQAKEKLFEVNQ</sequence>
<reference evidence="1" key="1">
    <citation type="submission" date="2020-12" db="EMBL/GenBank/DDBJ databases">
        <title>Geomonas sp. Red875, isolated from river sediment.</title>
        <authorList>
            <person name="Xu Z."/>
            <person name="Zhang Z."/>
            <person name="Masuda Y."/>
            <person name="Itoh H."/>
            <person name="Senoo K."/>
        </authorList>
    </citation>
    <scope>NUCLEOTIDE SEQUENCE</scope>
    <source>
        <strain evidence="1">Red875</strain>
    </source>
</reference>
<dbReference type="RefSeq" id="WP_199386719.1">
    <property type="nucleotide sequence ID" value="NZ_JAEMHM010000025.1"/>
</dbReference>